<dbReference type="Proteomes" id="UP000887013">
    <property type="component" value="Unassembled WGS sequence"/>
</dbReference>
<protein>
    <submittedName>
        <fullName evidence="1">Uncharacterized protein</fullName>
    </submittedName>
</protein>
<evidence type="ECO:0000313" key="1">
    <source>
        <dbReference type="EMBL" id="GFS67112.1"/>
    </source>
</evidence>
<comment type="caution">
    <text evidence="1">The sequence shown here is derived from an EMBL/GenBank/DDBJ whole genome shotgun (WGS) entry which is preliminary data.</text>
</comment>
<organism evidence="1 2">
    <name type="scientific">Nephila pilipes</name>
    <name type="common">Giant wood spider</name>
    <name type="synonym">Nephila maculata</name>
    <dbReference type="NCBI Taxonomy" id="299642"/>
    <lineage>
        <taxon>Eukaryota</taxon>
        <taxon>Metazoa</taxon>
        <taxon>Ecdysozoa</taxon>
        <taxon>Arthropoda</taxon>
        <taxon>Chelicerata</taxon>
        <taxon>Arachnida</taxon>
        <taxon>Araneae</taxon>
        <taxon>Araneomorphae</taxon>
        <taxon>Entelegynae</taxon>
        <taxon>Araneoidea</taxon>
        <taxon>Nephilidae</taxon>
        <taxon>Nephila</taxon>
    </lineage>
</organism>
<reference evidence="1" key="1">
    <citation type="submission" date="2020-08" db="EMBL/GenBank/DDBJ databases">
        <title>Multicomponent nature underlies the extraordinary mechanical properties of spider dragline silk.</title>
        <authorList>
            <person name="Kono N."/>
            <person name="Nakamura H."/>
            <person name="Mori M."/>
            <person name="Yoshida Y."/>
            <person name="Ohtoshi R."/>
            <person name="Malay A.D."/>
            <person name="Moran D.A.P."/>
            <person name="Tomita M."/>
            <person name="Numata K."/>
            <person name="Arakawa K."/>
        </authorList>
    </citation>
    <scope>NUCLEOTIDE SEQUENCE</scope>
</reference>
<dbReference type="EMBL" id="BMAW01094736">
    <property type="protein sequence ID" value="GFS67112.1"/>
    <property type="molecule type" value="Genomic_DNA"/>
</dbReference>
<accession>A0A8X6J056</accession>
<feature type="non-terminal residue" evidence="1">
    <location>
        <position position="1"/>
    </location>
</feature>
<name>A0A8X6J056_NEPPI</name>
<dbReference type="AlphaFoldDB" id="A0A8X6J056"/>
<evidence type="ECO:0000313" key="2">
    <source>
        <dbReference type="Proteomes" id="UP000887013"/>
    </source>
</evidence>
<sequence>GLSLSKRTEPLITLHEEEIDIFSIMESDLASKNLKYYSLKGYSLYVLPKLRQVASSILIGVKKELAADFCIMKEN</sequence>
<gene>
    <name evidence="1" type="ORF">NPIL_603231</name>
</gene>
<keyword evidence="2" id="KW-1185">Reference proteome</keyword>
<proteinExistence type="predicted"/>